<dbReference type="InterPro" id="IPR050546">
    <property type="entry name" value="Glycosyl_Hydrlase_16"/>
</dbReference>
<evidence type="ECO:0000256" key="7">
    <source>
        <dbReference type="ARBA" id="ARBA00022801"/>
    </source>
</evidence>
<feature type="transmembrane region" description="Helical" evidence="13">
    <location>
        <begin position="298"/>
        <end position="320"/>
    </location>
</feature>
<keyword evidence="9" id="KW-0325">Glycoprotein</keyword>
<dbReference type="PANTHER" id="PTHR10963">
    <property type="entry name" value="GLYCOSYL HYDROLASE-RELATED"/>
    <property type="match status" value="1"/>
</dbReference>
<dbReference type="EC" id="3.2.1.14" evidence="3"/>
<evidence type="ECO:0000256" key="5">
    <source>
        <dbReference type="ARBA" id="ARBA00022679"/>
    </source>
</evidence>
<organism evidence="16 17">
    <name type="scientific">Lecanosticta acicola</name>
    <dbReference type="NCBI Taxonomy" id="111012"/>
    <lineage>
        <taxon>Eukaryota</taxon>
        <taxon>Fungi</taxon>
        <taxon>Dikarya</taxon>
        <taxon>Ascomycota</taxon>
        <taxon>Pezizomycotina</taxon>
        <taxon>Dothideomycetes</taxon>
        <taxon>Dothideomycetidae</taxon>
        <taxon>Mycosphaerellales</taxon>
        <taxon>Mycosphaerellaceae</taxon>
        <taxon>Lecanosticta</taxon>
    </lineage>
</organism>
<dbReference type="PANTHER" id="PTHR10963:SF27">
    <property type="entry name" value="GLYCOSIDASE-RELATED"/>
    <property type="match status" value="1"/>
</dbReference>
<dbReference type="SUPFAM" id="SSF49899">
    <property type="entry name" value="Concanavalin A-like lectins/glucanases"/>
    <property type="match status" value="1"/>
</dbReference>
<comment type="caution">
    <text evidence="16">The sequence shown here is derived from an EMBL/GenBank/DDBJ whole genome shotgun (WGS) entry which is preliminary data.</text>
</comment>
<keyword evidence="7 16" id="KW-0378">Hydrolase</keyword>
<evidence type="ECO:0000256" key="4">
    <source>
        <dbReference type="ARBA" id="ARBA00022676"/>
    </source>
</evidence>
<reference evidence="16" key="1">
    <citation type="submission" date="2023-11" db="EMBL/GenBank/DDBJ databases">
        <authorList>
            <person name="Alioto T."/>
            <person name="Alioto T."/>
            <person name="Gomez Garrido J."/>
        </authorList>
    </citation>
    <scope>NUCLEOTIDE SEQUENCE</scope>
</reference>
<protein>
    <recommendedName>
        <fullName evidence="3">chitinase</fullName>
        <ecNumber evidence="3">3.2.1.14</ecNumber>
    </recommendedName>
</protein>
<dbReference type="Proteomes" id="UP001296104">
    <property type="component" value="Unassembled WGS sequence"/>
</dbReference>
<keyword evidence="11" id="KW-0961">Cell wall biogenesis/degradation</keyword>
<sequence length="379" mass="41498">MFLAIASLAAFWATTSLAQTTTDCNPLNSTCPSDPALGTTYATQFNATMQEFPSQYWNVTAGTSLISFGDTNGADLSLQTSTDTVTIKSNFYIFFGTVSIVMKAAPGTGIISTIILLSDDLDEVDWEIMGGNSTTVENNYYGWGNTSQYNSKYPALDGAQDSYHNYTINWSQEKIQWILDDNVVREAGYEEPGMYPQTPCRVQFGVWCGGCSESEGTVEWAGGKSDFTDAPFNMYVKSISITDGTQNASSYSYSDNSGSYKSINVTEGESDAYKALHKLTTVEEAEEHWSGLSTGAKIGIAVGVLGGLAIALLAFIFYCVKQRRAGRAEAVKQGQEWDDQNDELMEYRSMMAKGNFAVSRQSILMDANSQRGSRRFSKF</sequence>
<dbReference type="GO" id="GO:0016020">
    <property type="term" value="C:membrane"/>
    <property type="evidence" value="ECO:0007669"/>
    <property type="project" value="UniProtKB-SubCell"/>
</dbReference>
<evidence type="ECO:0000259" key="15">
    <source>
        <dbReference type="PROSITE" id="PS51762"/>
    </source>
</evidence>
<comment type="similarity">
    <text evidence="12">Belongs to the glycosyl hydrolase 16 family. CRH1 subfamily.</text>
</comment>
<keyword evidence="5" id="KW-0808">Transferase</keyword>
<comment type="catalytic activity">
    <reaction evidence="1">
        <text>Random endo-hydrolysis of N-acetyl-beta-D-glucosaminide (1-&gt;4)-beta-linkages in chitin and chitodextrins.</text>
        <dbReference type="EC" id="3.2.1.14"/>
    </reaction>
</comment>
<dbReference type="GO" id="GO:0016757">
    <property type="term" value="F:glycosyltransferase activity"/>
    <property type="evidence" value="ECO:0007669"/>
    <property type="project" value="UniProtKB-KW"/>
</dbReference>
<dbReference type="InterPro" id="IPR013320">
    <property type="entry name" value="ConA-like_dom_sf"/>
</dbReference>
<keyword evidence="4" id="KW-0328">Glycosyltransferase</keyword>
<dbReference type="Gene3D" id="2.60.120.200">
    <property type="match status" value="1"/>
</dbReference>
<evidence type="ECO:0000256" key="13">
    <source>
        <dbReference type="SAM" id="Phobius"/>
    </source>
</evidence>
<comment type="subcellular location">
    <subcellularLocation>
        <location evidence="2">Membrane</location>
    </subcellularLocation>
</comment>
<dbReference type="AlphaFoldDB" id="A0AAI8YX34"/>
<dbReference type="Pfam" id="PF00722">
    <property type="entry name" value="Glyco_hydro_16"/>
    <property type="match status" value="1"/>
</dbReference>
<dbReference type="EMBL" id="CAVMBE010000017">
    <property type="protein sequence ID" value="CAK3970755.1"/>
    <property type="molecule type" value="Genomic_DNA"/>
</dbReference>
<feature type="signal peptide" evidence="14">
    <location>
        <begin position="1"/>
        <end position="18"/>
    </location>
</feature>
<evidence type="ECO:0000256" key="12">
    <source>
        <dbReference type="ARBA" id="ARBA00038074"/>
    </source>
</evidence>
<evidence type="ECO:0000256" key="6">
    <source>
        <dbReference type="ARBA" id="ARBA00022729"/>
    </source>
</evidence>
<accession>A0AAI8YX34</accession>
<evidence type="ECO:0000256" key="14">
    <source>
        <dbReference type="SAM" id="SignalP"/>
    </source>
</evidence>
<evidence type="ECO:0000313" key="17">
    <source>
        <dbReference type="Proteomes" id="UP001296104"/>
    </source>
</evidence>
<keyword evidence="17" id="KW-1185">Reference proteome</keyword>
<evidence type="ECO:0000256" key="9">
    <source>
        <dbReference type="ARBA" id="ARBA00023180"/>
    </source>
</evidence>
<keyword evidence="13" id="KW-1133">Transmembrane helix</keyword>
<dbReference type="PROSITE" id="PS51762">
    <property type="entry name" value="GH16_2"/>
    <property type="match status" value="1"/>
</dbReference>
<feature type="chain" id="PRO_5042591202" description="chitinase" evidence="14">
    <location>
        <begin position="19"/>
        <end position="379"/>
    </location>
</feature>
<proteinExistence type="inferred from homology"/>
<evidence type="ECO:0000256" key="11">
    <source>
        <dbReference type="ARBA" id="ARBA00023316"/>
    </source>
</evidence>
<name>A0AAI8YX34_9PEZI</name>
<dbReference type="GO" id="GO:0008843">
    <property type="term" value="F:endochitinase activity"/>
    <property type="evidence" value="ECO:0007669"/>
    <property type="project" value="UniProtKB-EC"/>
</dbReference>
<keyword evidence="13" id="KW-0812">Transmembrane</keyword>
<gene>
    <name evidence="16" type="ORF">LECACI_7A003588</name>
</gene>
<evidence type="ECO:0000256" key="3">
    <source>
        <dbReference type="ARBA" id="ARBA00012729"/>
    </source>
</evidence>
<evidence type="ECO:0000313" key="16">
    <source>
        <dbReference type="EMBL" id="CAK3970755.1"/>
    </source>
</evidence>
<evidence type="ECO:0000256" key="10">
    <source>
        <dbReference type="ARBA" id="ARBA00023295"/>
    </source>
</evidence>
<dbReference type="InterPro" id="IPR000757">
    <property type="entry name" value="Beta-glucanase-like"/>
</dbReference>
<keyword evidence="10" id="KW-0326">Glycosidase</keyword>
<evidence type="ECO:0000256" key="2">
    <source>
        <dbReference type="ARBA" id="ARBA00004370"/>
    </source>
</evidence>
<keyword evidence="6 14" id="KW-0732">Signal</keyword>
<dbReference type="GO" id="GO:0005975">
    <property type="term" value="P:carbohydrate metabolic process"/>
    <property type="evidence" value="ECO:0007669"/>
    <property type="project" value="InterPro"/>
</dbReference>
<dbReference type="GO" id="GO:0009277">
    <property type="term" value="C:fungal-type cell wall"/>
    <property type="evidence" value="ECO:0007669"/>
    <property type="project" value="TreeGrafter"/>
</dbReference>
<evidence type="ECO:0000256" key="1">
    <source>
        <dbReference type="ARBA" id="ARBA00000822"/>
    </source>
</evidence>
<keyword evidence="8 13" id="KW-0472">Membrane</keyword>
<feature type="domain" description="GH16" evidence="15">
    <location>
        <begin position="20"/>
        <end position="244"/>
    </location>
</feature>
<dbReference type="GO" id="GO:0031505">
    <property type="term" value="P:fungal-type cell wall organization"/>
    <property type="evidence" value="ECO:0007669"/>
    <property type="project" value="TreeGrafter"/>
</dbReference>
<evidence type="ECO:0000256" key="8">
    <source>
        <dbReference type="ARBA" id="ARBA00023136"/>
    </source>
</evidence>